<protein>
    <recommendedName>
        <fullName evidence="4">Outer membrane protein beta-barrel domain-containing protein</fullName>
    </recommendedName>
</protein>
<comment type="caution">
    <text evidence="2">The sequence shown here is derived from an EMBL/GenBank/DDBJ whole genome shotgun (WGS) entry which is preliminary data.</text>
</comment>
<dbReference type="AlphaFoldDB" id="A0A2T3JD94"/>
<accession>A0A2T3JD94</accession>
<evidence type="ECO:0000256" key="1">
    <source>
        <dbReference type="SAM" id="SignalP"/>
    </source>
</evidence>
<feature type="signal peptide" evidence="1">
    <location>
        <begin position="1"/>
        <end position="20"/>
    </location>
</feature>
<dbReference type="OrthoDB" id="6399845at2"/>
<keyword evidence="3" id="KW-1185">Reference proteome</keyword>
<evidence type="ECO:0000313" key="3">
    <source>
        <dbReference type="Proteomes" id="UP000240987"/>
    </source>
</evidence>
<proteinExistence type="predicted"/>
<dbReference type="Proteomes" id="UP000240987">
    <property type="component" value="Unassembled WGS sequence"/>
</dbReference>
<evidence type="ECO:0008006" key="4">
    <source>
        <dbReference type="Google" id="ProtNLM"/>
    </source>
</evidence>
<keyword evidence="1" id="KW-0732">Signal</keyword>
<dbReference type="RefSeq" id="WP_107243771.1">
    <property type="nucleotide sequence ID" value="NZ_PYMJ01000018.1"/>
</dbReference>
<dbReference type="EMBL" id="PYMJ01000018">
    <property type="protein sequence ID" value="PSU46872.1"/>
    <property type="molecule type" value="Genomic_DNA"/>
</dbReference>
<sequence>MIKKVVLVSSLLFTTFHVSATAPLSAGIFLGSPTSGITAKYQDDYKFAVGLDTFSVSADAMWNLGEITARTQYSPLYTFVGLQWVDDSEKKWGPRAGLGLEVPFLYFHLYAEAGTTWYVDDSSMELEGAAGVRFNL</sequence>
<name>A0A2T3JD94_9GAMM</name>
<organism evidence="2 3">
    <name type="scientific">Photobacterium frigidiphilum</name>
    <dbReference type="NCBI Taxonomy" id="264736"/>
    <lineage>
        <taxon>Bacteria</taxon>
        <taxon>Pseudomonadati</taxon>
        <taxon>Pseudomonadota</taxon>
        <taxon>Gammaproteobacteria</taxon>
        <taxon>Vibrionales</taxon>
        <taxon>Vibrionaceae</taxon>
        <taxon>Photobacterium</taxon>
    </lineage>
</organism>
<feature type="chain" id="PRO_5015426225" description="Outer membrane protein beta-barrel domain-containing protein" evidence="1">
    <location>
        <begin position="21"/>
        <end position="136"/>
    </location>
</feature>
<gene>
    <name evidence="2" type="ORF">C9J12_16825</name>
</gene>
<reference evidence="2 3" key="1">
    <citation type="submission" date="2018-01" db="EMBL/GenBank/DDBJ databases">
        <title>Whole genome sequencing of Histamine producing bacteria.</title>
        <authorList>
            <person name="Butler K."/>
        </authorList>
    </citation>
    <scope>NUCLEOTIDE SEQUENCE [LARGE SCALE GENOMIC DNA]</scope>
    <source>
        <strain evidence="2 3">JCM 12947</strain>
    </source>
</reference>
<evidence type="ECO:0000313" key="2">
    <source>
        <dbReference type="EMBL" id="PSU46872.1"/>
    </source>
</evidence>